<proteinExistence type="predicted"/>
<name>A0ACC2RPV3_9FUNG</name>
<comment type="caution">
    <text evidence="1">The sequence shown here is derived from an EMBL/GenBank/DDBJ whole genome shotgun (WGS) entry which is preliminary data.</text>
</comment>
<dbReference type="Proteomes" id="UP001165960">
    <property type="component" value="Unassembled WGS sequence"/>
</dbReference>
<evidence type="ECO:0000313" key="2">
    <source>
        <dbReference type="Proteomes" id="UP001165960"/>
    </source>
</evidence>
<gene>
    <name evidence="1" type="ORF">DSO57_1037440</name>
</gene>
<protein>
    <submittedName>
        <fullName evidence="1">Uncharacterized protein</fullName>
    </submittedName>
</protein>
<organism evidence="1 2">
    <name type="scientific">Entomophthora muscae</name>
    <dbReference type="NCBI Taxonomy" id="34485"/>
    <lineage>
        <taxon>Eukaryota</taxon>
        <taxon>Fungi</taxon>
        <taxon>Fungi incertae sedis</taxon>
        <taxon>Zoopagomycota</taxon>
        <taxon>Entomophthoromycotina</taxon>
        <taxon>Entomophthoromycetes</taxon>
        <taxon>Entomophthorales</taxon>
        <taxon>Entomophthoraceae</taxon>
        <taxon>Entomophthora</taxon>
    </lineage>
</organism>
<accession>A0ACC2RPV3</accession>
<sequence length="74" mass="8402">MKDKICYFMPNLDSDQEGKPGNNSPETPLLSHIENLNQVMDSKWVLADVVRIDNSSSLETRAREQELNPKPGFL</sequence>
<reference evidence="1" key="1">
    <citation type="submission" date="2022-04" db="EMBL/GenBank/DDBJ databases">
        <title>Genome of the entomopathogenic fungus Entomophthora muscae.</title>
        <authorList>
            <person name="Elya C."/>
            <person name="Lovett B.R."/>
            <person name="Lee E."/>
            <person name="Macias A.M."/>
            <person name="Hajek A.E."/>
            <person name="De Bivort B.L."/>
            <person name="Kasson M.T."/>
            <person name="De Fine Licht H.H."/>
            <person name="Stajich J.E."/>
        </authorList>
    </citation>
    <scope>NUCLEOTIDE SEQUENCE</scope>
    <source>
        <strain evidence="1">Berkeley</strain>
    </source>
</reference>
<keyword evidence="2" id="KW-1185">Reference proteome</keyword>
<dbReference type="EMBL" id="QTSX02006791">
    <property type="protein sequence ID" value="KAJ9052111.1"/>
    <property type="molecule type" value="Genomic_DNA"/>
</dbReference>
<evidence type="ECO:0000313" key="1">
    <source>
        <dbReference type="EMBL" id="KAJ9052111.1"/>
    </source>
</evidence>